<organism evidence="1 2">
    <name type="scientific">Streptomyces polyasparticus</name>
    <dbReference type="NCBI Taxonomy" id="2767826"/>
    <lineage>
        <taxon>Bacteria</taxon>
        <taxon>Bacillati</taxon>
        <taxon>Actinomycetota</taxon>
        <taxon>Actinomycetes</taxon>
        <taxon>Kitasatosporales</taxon>
        <taxon>Streptomycetaceae</taxon>
        <taxon>Streptomyces</taxon>
    </lineage>
</organism>
<name>A0ABR7SL66_9ACTN</name>
<gene>
    <name evidence="1" type="ORF">H9Y04_27145</name>
</gene>
<evidence type="ECO:0000313" key="1">
    <source>
        <dbReference type="EMBL" id="MBC9716220.1"/>
    </source>
</evidence>
<dbReference type="Proteomes" id="UP000642284">
    <property type="component" value="Unassembled WGS sequence"/>
</dbReference>
<sequence length="153" mass="15538">MGVTACQDIAGGLNTVAVAITTDQKGTDALERKGVDVQWLSCTSTYGEGGGTPNSSKSPSVRSIATVDCEGRTKDGRDITLTGKVTEELGGACVRGDLTGKVGGKTVLRAKVLGNCADAPPSSRPPGNGPQPTVTVTTTVTVYPPTCDCRPGK</sequence>
<proteinExistence type="predicted"/>
<reference evidence="1 2" key="1">
    <citation type="submission" date="2020-08" db="EMBL/GenBank/DDBJ databases">
        <title>Genemic of Streptomyces polyaspartic.</title>
        <authorList>
            <person name="Liu W."/>
        </authorList>
    </citation>
    <scope>NUCLEOTIDE SEQUENCE [LARGE SCALE GENOMIC DNA]</scope>
    <source>
        <strain evidence="1 2">TRM66268-LWL</strain>
    </source>
</reference>
<accession>A0ABR7SL66</accession>
<evidence type="ECO:0008006" key="3">
    <source>
        <dbReference type="Google" id="ProtNLM"/>
    </source>
</evidence>
<evidence type="ECO:0000313" key="2">
    <source>
        <dbReference type="Proteomes" id="UP000642284"/>
    </source>
</evidence>
<dbReference type="EMBL" id="JACTVJ010000013">
    <property type="protein sequence ID" value="MBC9716220.1"/>
    <property type="molecule type" value="Genomic_DNA"/>
</dbReference>
<protein>
    <recommendedName>
        <fullName evidence="3">Lipoprotein</fullName>
    </recommendedName>
</protein>
<comment type="caution">
    <text evidence="1">The sequence shown here is derived from an EMBL/GenBank/DDBJ whole genome shotgun (WGS) entry which is preliminary data.</text>
</comment>
<keyword evidence="2" id="KW-1185">Reference proteome</keyword>